<organism evidence="2 3">
    <name type="scientific">Thalassobaculum fulvum</name>
    <dbReference type="NCBI Taxonomy" id="1633335"/>
    <lineage>
        <taxon>Bacteria</taxon>
        <taxon>Pseudomonadati</taxon>
        <taxon>Pseudomonadota</taxon>
        <taxon>Alphaproteobacteria</taxon>
        <taxon>Rhodospirillales</taxon>
        <taxon>Thalassobaculaceae</taxon>
        <taxon>Thalassobaculum</taxon>
    </lineage>
</organism>
<dbReference type="PANTHER" id="PTHR37816:SF2">
    <property type="entry name" value="DNA TOPOLOGY MODULATION PROTEIN FLAR-RELATED PROTEIN"/>
    <property type="match status" value="1"/>
</dbReference>
<accession>A0A918XWJ2</accession>
<proteinExistence type="predicted"/>
<dbReference type="NCBIfam" id="NF004861">
    <property type="entry name" value="PRK06217.1"/>
    <property type="match status" value="1"/>
</dbReference>
<gene>
    <name evidence="2" type="ORF">GCM10017083_48870</name>
</gene>
<dbReference type="InterPro" id="IPR052922">
    <property type="entry name" value="Cytidylate_Kinase-2"/>
</dbReference>
<dbReference type="PANTHER" id="PTHR37816">
    <property type="entry name" value="YALI0E33011P"/>
    <property type="match status" value="1"/>
</dbReference>
<name>A0A918XWJ2_9PROT</name>
<evidence type="ECO:0008006" key="4">
    <source>
        <dbReference type="Google" id="ProtNLM"/>
    </source>
</evidence>
<comment type="caution">
    <text evidence="2">The sequence shown here is derived from an EMBL/GenBank/DDBJ whole genome shotgun (WGS) entry which is preliminary data.</text>
</comment>
<sequence length="205" mass="22338">MATCRVHILGASGSGTTTLGRTLALALAVPHHDSDDYFWEPTDPPYSRPRPAEERLRLMEALFVPRPAWVLSGSLCGWGDPLIPSLDLVVFLQTATRDRIERLRRREAVRYGAEATAPGGPNHERTAAFLEWAAGYDDGDLAGRSLRRHEAWLATLPCPVLRLDGGRPRAELAAAVMARLRPDRVTAPDPGARSPLPIDDGVPPA</sequence>
<reference evidence="2" key="1">
    <citation type="journal article" date="2014" name="Int. J. Syst. Evol. Microbiol.">
        <title>Complete genome sequence of Corynebacterium casei LMG S-19264T (=DSM 44701T), isolated from a smear-ripened cheese.</title>
        <authorList>
            <consortium name="US DOE Joint Genome Institute (JGI-PGF)"/>
            <person name="Walter F."/>
            <person name="Albersmeier A."/>
            <person name="Kalinowski J."/>
            <person name="Ruckert C."/>
        </authorList>
    </citation>
    <scope>NUCLEOTIDE SEQUENCE</scope>
    <source>
        <strain evidence="2">KCTC 42651</strain>
    </source>
</reference>
<dbReference type="InterPro" id="IPR027417">
    <property type="entry name" value="P-loop_NTPase"/>
</dbReference>
<reference evidence="2" key="2">
    <citation type="submission" date="2020-09" db="EMBL/GenBank/DDBJ databases">
        <authorList>
            <person name="Sun Q."/>
            <person name="Kim S."/>
        </authorList>
    </citation>
    <scope>NUCLEOTIDE SEQUENCE</scope>
    <source>
        <strain evidence="2">KCTC 42651</strain>
    </source>
</reference>
<feature type="region of interest" description="Disordered" evidence="1">
    <location>
        <begin position="183"/>
        <end position="205"/>
    </location>
</feature>
<dbReference type="Proteomes" id="UP000630353">
    <property type="component" value="Unassembled WGS sequence"/>
</dbReference>
<dbReference type="Gene3D" id="3.40.50.300">
    <property type="entry name" value="P-loop containing nucleotide triphosphate hydrolases"/>
    <property type="match status" value="1"/>
</dbReference>
<evidence type="ECO:0000313" key="2">
    <source>
        <dbReference type="EMBL" id="GHD61484.1"/>
    </source>
</evidence>
<keyword evidence="3" id="KW-1185">Reference proteome</keyword>
<dbReference type="SUPFAM" id="SSF52540">
    <property type="entry name" value="P-loop containing nucleoside triphosphate hydrolases"/>
    <property type="match status" value="1"/>
</dbReference>
<dbReference type="RefSeq" id="WP_189994649.1">
    <property type="nucleotide sequence ID" value="NZ_BMZS01000013.1"/>
</dbReference>
<dbReference type="AlphaFoldDB" id="A0A918XWJ2"/>
<protein>
    <recommendedName>
        <fullName evidence="4">Adenylate kinase</fullName>
    </recommendedName>
</protein>
<evidence type="ECO:0000256" key="1">
    <source>
        <dbReference type="SAM" id="MobiDB-lite"/>
    </source>
</evidence>
<evidence type="ECO:0000313" key="3">
    <source>
        <dbReference type="Proteomes" id="UP000630353"/>
    </source>
</evidence>
<dbReference type="EMBL" id="BMZS01000013">
    <property type="protein sequence ID" value="GHD61484.1"/>
    <property type="molecule type" value="Genomic_DNA"/>
</dbReference>